<keyword evidence="2" id="KW-0732">Signal</keyword>
<dbReference type="Pfam" id="PF00395">
    <property type="entry name" value="SLH"/>
    <property type="match status" value="3"/>
</dbReference>
<feature type="domain" description="SLH" evidence="3">
    <location>
        <begin position="150"/>
        <end position="211"/>
    </location>
</feature>
<gene>
    <name evidence="4" type="ORF">CD33_09240</name>
</gene>
<feature type="signal peptide" evidence="2">
    <location>
        <begin position="1"/>
        <end position="24"/>
    </location>
</feature>
<dbReference type="eggNOG" id="COG2866">
    <property type="taxonomic scope" value="Bacteria"/>
</dbReference>
<feature type="domain" description="SLH" evidence="3">
    <location>
        <begin position="24"/>
        <end position="85"/>
    </location>
</feature>
<feature type="chain" id="PRO_5002001757" description="SLH domain-containing protein" evidence="2">
    <location>
        <begin position="25"/>
        <end position="378"/>
    </location>
</feature>
<evidence type="ECO:0000256" key="2">
    <source>
        <dbReference type="SAM" id="SignalP"/>
    </source>
</evidence>
<proteinExistence type="predicted"/>
<dbReference type="PANTHER" id="PTHR43308">
    <property type="entry name" value="OUTER MEMBRANE PROTEIN ALPHA-RELATED"/>
    <property type="match status" value="1"/>
</dbReference>
<evidence type="ECO:0000313" key="5">
    <source>
        <dbReference type="Proteomes" id="UP000030408"/>
    </source>
</evidence>
<comment type="caution">
    <text evidence="4">The sequence shown here is derived from an EMBL/GenBank/DDBJ whole genome shotgun (WGS) entry which is preliminary data.</text>
</comment>
<dbReference type="InterPro" id="IPR051465">
    <property type="entry name" value="Cell_Envelope_Struct_Comp"/>
</dbReference>
<dbReference type="Gene3D" id="1.20.1270.90">
    <property type="entry name" value="AF1782-like"/>
    <property type="match status" value="1"/>
</dbReference>
<dbReference type="STRING" id="1384057.CD33_09240"/>
<accession>A0A0A3HU79</accession>
<reference evidence="4 5" key="1">
    <citation type="submission" date="2014-02" db="EMBL/GenBank/DDBJ databases">
        <title>Draft genome sequence of Lysinibacillus sinduriensis JCM 15800.</title>
        <authorList>
            <person name="Zhang F."/>
            <person name="Wang G."/>
            <person name="Zhang L."/>
        </authorList>
    </citation>
    <scope>NUCLEOTIDE SEQUENCE [LARGE SCALE GENOMIC DNA]</scope>
    <source>
        <strain evidence="4 5">JCM 15800</strain>
    </source>
</reference>
<feature type="domain" description="SLH" evidence="3">
    <location>
        <begin position="86"/>
        <end position="149"/>
    </location>
</feature>
<feature type="non-terminal residue" evidence="4">
    <location>
        <position position="378"/>
    </location>
</feature>
<feature type="compositionally biased region" description="Pro residues" evidence="1">
    <location>
        <begin position="210"/>
        <end position="240"/>
    </location>
</feature>
<dbReference type="InterPro" id="IPR001119">
    <property type="entry name" value="SLH_dom"/>
</dbReference>
<dbReference type="PANTHER" id="PTHR43308:SF5">
    <property type="entry name" value="S-LAYER PROTEIN _ PEPTIDOGLYCAN ENDO-BETA-N-ACETYLGLUCOSAMINIDASE"/>
    <property type="match status" value="1"/>
</dbReference>
<dbReference type="AlphaFoldDB" id="A0A0A3HU79"/>
<evidence type="ECO:0000259" key="3">
    <source>
        <dbReference type="PROSITE" id="PS51272"/>
    </source>
</evidence>
<dbReference type="EMBL" id="JPVO01000048">
    <property type="protein sequence ID" value="KGR76009.1"/>
    <property type="molecule type" value="Genomic_DNA"/>
</dbReference>
<dbReference type="PROSITE" id="PS51272">
    <property type="entry name" value="SLH"/>
    <property type="match status" value="3"/>
</dbReference>
<organism evidence="4 5">
    <name type="scientific">Ureibacillus sinduriensis BLB-1 = JCM 15800</name>
    <dbReference type="NCBI Taxonomy" id="1384057"/>
    <lineage>
        <taxon>Bacteria</taxon>
        <taxon>Bacillati</taxon>
        <taxon>Bacillota</taxon>
        <taxon>Bacilli</taxon>
        <taxon>Bacillales</taxon>
        <taxon>Caryophanaceae</taxon>
        <taxon>Ureibacillus</taxon>
    </lineage>
</organism>
<dbReference type="RefSeq" id="WP_036200139.1">
    <property type="nucleotide sequence ID" value="NZ_AVCY01000008.1"/>
</dbReference>
<evidence type="ECO:0000256" key="1">
    <source>
        <dbReference type="SAM" id="MobiDB-lite"/>
    </source>
</evidence>
<keyword evidence="5" id="KW-1185">Reference proteome</keyword>
<sequence>MKRLMPKLALTTLLISTTTVPTLAADTSFSDIQNTYAKDAILQLAEAGILNGKGDGKFDPTGKITRQDFAIILAKALNLDVDNSPQNPTFSDLPVTHYSYKYVEAAAQAGLIKGVGDGNFGAGQNLSREQMAVLFVRALGVDATDYGNKLTFADADKIAGYAKDAVGFAVEAQLLNGYNNTFDPKGNADRQAVAQVASKFLKVKDEIAPTPEPEAPPVTEPTPVPVKPPVVDPRPNPTAEPPTSNYVPNNNLNTAILRTKIENATSLLNGIKIGEDIGQVARVDYNALLTAISIAQSIYENSRNKTQEELNSATISLENAMNAFNNSVVKAGNANQLNEKIGAANSKLANVLVGDGVGQVAEVDLAALASAIEKAEGI</sequence>
<feature type="region of interest" description="Disordered" evidence="1">
    <location>
        <begin position="207"/>
        <end position="247"/>
    </location>
</feature>
<dbReference type="Proteomes" id="UP000030408">
    <property type="component" value="Unassembled WGS sequence"/>
</dbReference>
<protein>
    <recommendedName>
        <fullName evidence="3">SLH domain-containing protein</fullName>
    </recommendedName>
</protein>
<evidence type="ECO:0000313" key="4">
    <source>
        <dbReference type="EMBL" id="KGR76009.1"/>
    </source>
</evidence>
<name>A0A0A3HU79_9BACL</name>